<evidence type="ECO:0000313" key="2">
    <source>
        <dbReference type="Proteomes" id="UP000234345"/>
    </source>
</evidence>
<sequence length="74" mass="8308">MVIRDSGFAEGNTSKRYIIGTELSDTACQEELMQSKPLSRWERDLIIALLYIAPSVTVVPQPKSPRPCMTRLPT</sequence>
<evidence type="ECO:0008006" key="3">
    <source>
        <dbReference type="Google" id="ProtNLM"/>
    </source>
</evidence>
<dbReference type="EMBL" id="OCZC01000085">
    <property type="protein sequence ID" value="SOO26467.1"/>
    <property type="molecule type" value="Genomic_DNA"/>
</dbReference>
<protein>
    <recommendedName>
        <fullName evidence="3">Transposase</fullName>
    </recommendedName>
</protein>
<reference evidence="1 2" key="1">
    <citation type="submission" date="2017-10" db="EMBL/GenBank/DDBJ databases">
        <authorList>
            <person name="Regsiter A."/>
            <person name="William W."/>
        </authorList>
    </citation>
    <scope>NUCLEOTIDE SEQUENCE [LARGE SCALE GENOMIC DNA]</scope>
    <source>
        <strain evidence="1 2">CFBP6991</strain>
    </source>
</reference>
<comment type="caution">
    <text evidence="1">The sequence shown here is derived from an EMBL/GenBank/DDBJ whole genome shotgun (WGS) entry which is preliminary data.</text>
</comment>
<proteinExistence type="predicted"/>
<gene>
    <name evidence="1" type="ORF">XFF6991_570032</name>
</gene>
<organism evidence="1 2">
    <name type="scientific">Xanthomonas campestris pv. phaseoli</name>
    <dbReference type="NCBI Taxonomy" id="317013"/>
    <lineage>
        <taxon>Bacteria</taxon>
        <taxon>Pseudomonadati</taxon>
        <taxon>Pseudomonadota</taxon>
        <taxon>Gammaproteobacteria</taxon>
        <taxon>Lysobacterales</taxon>
        <taxon>Lysobacteraceae</taxon>
        <taxon>Xanthomonas</taxon>
    </lineage>
</organism>
<dbReference type="AlphaFoldDB" id="A0A7Z7NJM2"/>
<dbReference type="Proteomes" id="UP000234345">
    <property type="component" value="Unassembled WGS sequence"/>
</dbReference>
<name>A0A7Z7NJM2_XANCH</name>
<accession>A0A7Z7NJM2</accession>
<evidence type="ECO:0000313" key="1">
    <source>
        <dbReference type="EMBL" id="SOO26467.1"/>
    </source>
</evidence>